<dbReference type="GO" id="GO:0009507">
    <property type="term" value="C:chloroplast"/>
    <property type="evidence" value="ECO:0007669"/>
    <property type="project" value="UniProtKB-SubCell"/>
</dbReference>
<dbReference type="EMBL" id="CP097510">
    <property type="protein sequence ID" value="URE40366.1"/>
    <property type="molecule type" value="Genomic_DNA"/>
</dbReference>
<accession>A0A9E7HVG5</accession>
<feature type="domain" description="2Fe-2S ferredoxin-type" evidence="11">
    <location>
        <begin position="139"/>
        <end position="178"/>
    </location>
</feature>
<comment type="cofactor">
    <cofactor evidence="9">
        <name>[2Fe-2S] cluster</name>
        <dbReference type="ChEBI" id="CHEBI:190135"/>
    </cofactor>
    <text evidence="9">Binds 1 [2Fe-2S] cluster.</text>
</comment>
<dbReference type="NCBIfam" id="TIGR02008">
    <property type="entry name" value="fdx_plant"/>
    <property type="match status" value="1"/>
</dbReference>
<evidence type="ECO:0000256" key="5">
    <source>
        <dbReference type="ARBA" id="ARBA00022723"/>
    </source>
</evidence>
<evidence type="ECO:0000256" key="4">
    <source>
        <dbReference type="ARBA" id="ARBA00022714"/>
    </source>
</evidence>
<dbReference type="PANTHER" id="PTHR43112:SF30">
    <property type="entry name" value="FERREDOXIN-3, CHLOROPLASTIC"/>
    <property type="match status" value="1"/>
</dbReference>
<dbReference type="AlphaFoldDB" id="A0A9E7HVG5"/>
<dbReference type="InterPro" id="IPR036010">
    <property type="entry name" value="2Fe-2S_ferredoxin-like_sf"/>
</dbReference>
<sequence length="192" mass="21225">MSRRCALTWVAPPPPSPLIRSGVFSILDRFHFLVREISSRHNVNCCCSTHLQAGKQRQMPAHHFADQKPILTELHEAYLKSIVVEDIQLLQGICYGSLQGEAHRPGGEGTRVRRSRRQLHSGCSRGRGSGAAMLVPSWACSTCAGQMASGNVDQSDGSFLDETQMSNGYLLTCVSYPRSDCIIHTHKEAELY</sequence>
<reference evidence="12" key="1">
    <citation type="submission" date="2022-05" db="EMBL/GenBank/DDBJ databases">
        <title>The Musa troglodytarum L. genome provides insights into the mechanism of non-climacteric behaviour and enrichment of carotenoids.</title>
        <authorList>
            <person name="Wang J."/>
        </authorList>
    </citation>
    <scope>NUCLEOTIDE SEQUENCE</scope>
    <source>
        <tissue evidence="12">Leaf</tissue>
    </source>
</reference>
<evidence type="ECO:0000313" key="12">
    <source>
        <dbReference type="EMBL" id="URE40366.1"/>
    </source>
</evidence>
<keyword evidence="8 9" id="KW-0411">Iron-sulfur</keyword>
<evidence type="ECO:0000256" key="9">
    <source>
        <dbReference type="RuleBase" id="RU364001"/>
    </source>
</evidence>
<evidence type="ECO:0000256" key="2">
    <source>
        <dbReference type="ARBA" id="ARBA00007874"/>
    </source>
</evidence>
<keyword evidence="4 9" id="KW-0001">2Fe-2S</keyword>
<evidence type="ECO:0000256" key="6">
    <source>
        <dbReference type="ARBA" id="ARBA00022982"/>
    </source>
</evidence>
<name>A0A9E7HVG5_9LILI</name>
<evidence type="ECO:0000256" key="7">
    <source>
        <dbReference type="ARBA" id="ARBA00023004"/>
    </source>
</evidence>
<dbReference type="SUPFAM" id="SSF54292">
    <property type="entry name" value="2Fe-2S ferredoxin-like"/>
    <property type="match status" value="1"/>
</dbReference>
<keyword evidence="5 9" id="KW-0479">Metal-binding</keyword>
<dbReference type="InterPro" id="IPR001041">
    <property type="entry name" value="2Fe-2S_ferredoxin-type"/>
</dbReference>
<evidence type="ECO:0000256" key="1">
    <source>
        <dbReference type="ARBA" id="ARBA00004229"/>
    </source>
</evidence>
<organism evidence="12 13">
    <name type="scientific">Musa troglodytarum</name>
    <name type="common">fe'i banana</name>
    <dbReference type="NCBI Taxonomy" id="320322"/>
    <lineage>
        <taxon>Eukaryota</taxon>
        <taxon>Viridiplantae</taxon>
        <taxon>Streptophyta</taxon>
        <taxon>Embryophyta</taxon>
        <taxon>Tracheophyta</taxon>
        <taxon>Spermatophyta</taxon>
        <taxon>Magnoliopsida</taxon>
        <taxon>Liliopsida</taxon>
        <taxon>Zingiberales</taxon>
        <taxon>Musaceae</taxon>
        <taxon>Musa</taxon>
    </lineage>
</organism>
<dbReference type="GO" id="GO:0009055">
    <property type="term" value="F:electron transfer activity"/>
    <property type="evidence" value="ECO:0007669"/>
    <property type="project" value="InterPro"/>
</dbReference>
<dbReference type="GO" id="GO:0046872">
    <property type="term" value="F:metal ion binding"/>
    <property type="evidence" value="ECO:0007669"/>
    <property type="project" value="UniProtKB-KW"/>
</dbReference>
<comment type="similarity">
    <text evidence="2 9">Belongs to the 2Fe2S plant-type ferredoxin family.</text>
</comment>
<dbReference type="InterPro" id="IPR012675">
    <property type="entry name" value="Beta-grasp_dom_sf"/>
</dbReference>
<gene>
    <name evidence="12" type="ORF">MUK42_03684</name>
</gene>
<dbReference type="InterPro" id="IPR010241">
    <property type="entry name" value="Fd_pln"/>
</dbReference>
<dbReference type="PANTHER" id="PTHR43112">
    <property type="entry name" value="FERREDOXIN"/>
    <property type="match status" value="1"/>
</dbReference>
<feature type="region of interest" description="Disordered" evidence="10">
    <location>
        <begin position="101"/>
        <end position="129"/>
    </location>
</feature>
<keyword evidence="7 9" id="KW-0408">Iron</keyword>
<keyword evidence="3 9" id="KW-0813">Transport</keyword>
<dbReference type="Gene3D" id="3.10.20.30">
    <property type="match status" value="1"/>
</dbReference>
<keyword evidence="13" id="KW-1185">Reference proteome</keyword>
<evidence type="ECO:0000313" key="13">
    <source>
        <dbReference type="Proteomes" id="UP001055439"/>
    </source>
</evidence>
<evidence type="ECO:0000256" key="8">
    <source>
        <dbReference type="ARBA" id="ARBA00023014"/>
    </source>
</evidence>
<protein>
    <recommendedName>
        <fullName evidence="9">Ferredoxin</fullName>
    </recommendedName>
</protein>
<evidence type="ECO:0000256" key="10">
    <source>
        <dbReference type="SAM" id="MobiDB-lite"/>
    </source>
</evidence>
<proteinExistence type="inferred from homology"/>
<dbReference type="CDD" id="cd00207">
    <property type="entry name" value="fer2"/>
    <property type="match status" value="1"/>
</dbReference>
<keyword evidence="6 9" id="KW-0249">Electron transport</keyword>
<dbReference type="Pfam" id="PF00111">
    <property type="entry name" value="Fer2"/>
    <property type="match status" value="1"/>
</dbReference>
<keyword evidence="9" id="KW-0934">Plastid</keyword>
<evidence type="ECO:0000256" key="3">
    <source>
        <dbReference type="ARBA" id="ARBA00022448"/>
    </source>
</evidence>
<evidence type="ECO:0000259" key="11">
    <source>
        <dbReference type="Pfam" id="PF00111"/>
    </source>
</evidence>
<dbReference type="GO" id="GO:0022900">
    <property type="term" value="P:electron transport chain"/>
    <property type="evidence" value="ECO:0007669"/>
    <property type="project" value="InterPro"/>
</dbReference>
<dbReference type="Proteomes" id="UP001055439">
    <property type="component" value="Chromosome 8"/>
</dbReference>
<comment type="function">
    <text evidence="9">Ferredoxins are iron-sulfur proteins that transfer electrons in a wide variety of metabolic reactions.</text>
</comment>
<dbReference type="GO" id="GO:0051537">
    <property type="term" value="F:2 iron, 2 sulfur cluster binding"/>
    <property type="evidence" value="ECO:0007669"/>
    <property type="project" value="UniProtKB-KW"/>
</dbReference>
<comment type="subcellular location">
    <subcellularLocation>
        <location evidence="1 9">Plastid</location>
        <location evidence="1 9">Chloroplast</location>
    </subcellularLocation>
</comment>
<keyword evidence="9" id="KW-0150">Chloroplast</keyword>